<dbReference type="AlphaFoldDB" id="A0A1W1BM06"/>
<dbReference type="CDD" id="cd04465">
    <property type="entry name" value="S1_RPS1_repeat_ec2_hs2"/>
    <property type="match status" value="1"/>
</dbReference>
<dbReference type="Gene3D" id="2.40.50.140">
    <property type="entry name" value="Nucleic acid-binding proteins"/>
    <property type="match status" value="6"/>
</dbReference>
<gene>
    <name evidence="5" type="ORF">MNB_SM-7-165</name>
</gene>
<dbReference type="PANTHER" id="PTHR10724:SF7">
    <property type="entry name" value="SMALL RIBOSOMAL SUBUNIT PROTEIN BS1C"/>
    <property type="match status" value="1"/>
</dbReference>
<evidence type="ECO:0000256" key="1">
    <source>
        <dbReference type="ARBA" id="ARBA00006767"/>
    </source>
</evidence>
<dbReference type="GO" id="GO:0003729">
    <property type="term" value="F:mRNA binding"/>
    <property type="evidence" value="ECO:0007669"/>
    <property type="project" value="TreeGrafter"/>
</dbReference>
<name>A0A1W1BM06_9ZZZZ</name>
<feature type="domain" description="S1 motif" evidence="4">
    <location>
        <begin position="115"/>
        <end position="178"/>
    </location>
</feature>
<reference evidence="5" key="1">
    <citation type="submission" date="2016-10" db="EMBL/GenBank/DDBJ databases">
        <authorList>
            <person name="de Groot N.N."/>
        </authorList>
    </citation>
    <scope>NUCLEOTIDE SEQUENCE</scope>
</reference>
<comment type="similarity">
    <text evidence="1">Belongs to the bacterial ribosomal protein bS1 family.</text>
</comment>
<accession>A0A1W1BM06</accession>
<dbReference type="InterPro" id="IPR012340">
    <property type="entry name" value="NA-bd_OB-fold"/>
</dbReference>
<dbReference type="SMART" id="SM00316">
    <property type="entry name" value="S1"/>
    <property type="match status" value="6"/>
</dbReference>
<dbReference type="InterPro" id="IPR003029">
    <property type="entry name" value="S1_domain"/>
</dbReference>
<dbReference type="SUPFAM" id="SSF50249">
    <property type="entry name" value="Nucleic acid-binding proteins"/>
    <property type="match status" value="6"/>
</dbReference>
<proteinExistence type="inferred from homology"/>
<feature type="domain" description="S1 motif" evidence="4">
    <location>
        <begin position="456"/>
        <end position="521"/>
    </location>
</feature>
<dbReference type="PRINTS" id="PR00681">
    <property type="entry name" value="RIBOSOMALS1"/>
</dbReference>
<dbReference type="EMBL" id="FPHB01000024">
    <property type="protein sequence ID" value="SFV54522.1"/>
    <property type="molecule type" value="Genomic_DNA"/>
</dbReference>
<dbReference type="InterPro" id="IPR050437">
    <property type="entry name" value="Ribos_protein_bS1-like"/>
</dbReference>
<feature type="domain" description="S1 motif" evidence="4">
    <location>
        <begin position="199"/>
        <end position="267"/>
    </location>
</feature>
<evidence type="ECO:0000256" key="3">
    <source>
        <dbReference type="ARBA" id="ARBA00023274"/>
    </source>
</evidence>
<dbReference type="GO" id="GO:0003735">
    <property type="term" value="F:structural constituent of ribosome"/>
    <property type="evidence" value="ECO:0007669"/>
    <property type="project" value="TreeGrafter"/>
</dbReference>
<feature type="domain" description="S1 motif" evidence="4">
    <location>
        <begin position="371"/>
        <end position="439"/>
    </location>
</feature>
<dbReference type="InterPro" id="IPR035104">
    <property type="entry name" value="Ribosomal_protein_S1-like"/>
</dbReference>
<keyword evidence="3" id="KW-0687">Ribonucleoprotein</keyword>
<feature type="domain" description="S1 motif" evidence="4">
    <location>
        <begin position="284"/>
        <end position="354"/>
    </location>
</feature>
<dbReference type="PANTHER" id="PTHR10724">
    <property type="entry name" value="30S RIBOSOMAL PROTEIN S1"/>
    <property type="match status" value="1"/>
</dbReference>
<dbReference type="NCBIfam" id="NF004956">
    <property type="entry name" value="PRK06299.1-6"/>
    <property type="match status" value="1"/>
</dbReference>
<evidence type="ECO:0000259" key="4">
    <source>
        <dbReference type="PROSITE" id="PS50126"/>
    </source>
</evidence>
<evidence type="ECO:0000256" key="2">
    <source>
        <dbReference type="ARBA" id="ARBA00022980"/>
    </source>
</evidence>
<dbReference type="PROSITE" id="PS50126">
    <property type="entry name" value="S1"/>
    <property type="match status" value="6"/>
</dbReference>
<protein>
    <submittedName>
        <fullName evidence="5">SSU ribosomal protein S1p</fullName>
    </submittedName>
</protein>
<dbReference type="GO" id="GO:0006412">
    <property type="term" value="P:translation"/>
    <property type="evidence" value="ECO:0007669"/>
    <property type="project" value="TreeGrafter"/>
</dbReference>
<keyword evidence="2 5" id="KW-0689">Ribosomal protein</keyword>
<evidence type="ECO:0000313" key="5">
    <source>
        <dbReference type="EMBL" id="SFV54522.1"/>
    </source>
</evidence>
<organism evidence="5">
    <name type="scientific">hydrothermal vent metagenome</name>
    <dbReference type="NCBI Taxonomy" id="652676"/>
    <lineage>
        <taxon>unclassified sequences</taxon>
        <taxon>metagenomes</taxon>
        <taxon>ecological metagenomes</taxon>
    </lineage>
</organism>
<dbReference type="Pfam" id="PF00575">
    <property type="entry name" value="S1"/>
    <property type="match status" value="5"/>
</dbReference>
<sequence length="554" mass="62732">MAFDNEFVEEESFAELLAASEKEQQTTNRVVEGEIVEIQEDENKALVGVGDKLEGIISLDEIKDEEGNLKYGVGDKIKVMITGHYNERPKISHKKVLEQEKITKFIDEHKDNYEDLVIEGTVVKKNRGGYVVESDDMQFFMPRSLAAFKEGDNVIGRKIKAQVIKIDPEENSVVVSRRKLFNEERKRKKEIIDRLMQEDTIVEGVVKKITSYGMFVDVGGVDGLVHYNEISYKGPVNPAKLYNEGDTVVVKAINYDKEKRHLSLSIKAVQPDPWEEVENELEEGDAITVTVSNIENYGAFVDLGNDIEGFLHISEISWDKNVKNPADYLNVGDQIDVEVIEINPKTHKLRVSLKALQPKPFEEFLKNYKEGDIVEGEITSLTDFGAFVRIGQVEGLLHNQDVSWEKGAKAKDLFNVGDKVEVKIARINEADEKISLNRKVLLESPLEKFAKEHKVNDIVTGTVRDIKDFGVFVTLEDGVDALIRDEDLAPLNKEELQKGQEIEAVISLIDTKRDRLRLSVKKLDYIKSKALLDEINDDDTTNSLGELIKDKIKK</sequence>
<dbReference type="GO" id="GO:0022627">
    <property type="term" value="C:cytosolic small ribosomal subunit"/>
    <property type="evidence" value="ECO:0007669"/>
    <property type="project" value="TreeGrafter"/>
</dbReference>
<feature type="domain" description="S1 motif" evidence="4">
    <location>
        <begin position="28"/>
        <end position="96"/>
    </location>
</feature>